<name>A7TD80_NEMVE</name>
<evidence type="ECO:0000256" key="4">
    <source>
        <dbReference type="ARBA" id="ARBA00023136"/>
    </source>
</evidence>
<dbReference type="GO" id="GO:0016020">
    <property type="term" value="C:membrane"/>
    <property type="evidence" value="ECO:0007669"/>
    <property type="project" value="UniProtKB-SubCell"/>
</dbReference>
<protein>
    <submittedName>
        <fullName evidence="6">Uncharacterized protein</fullName>
    </submittedName>
</protein>
<proteinExistence type="predicted"/>
<keyword evidence="4 5" id="KW-0472">Membrane</keyword>
<comment type="subcellular location">
    <subcellularLocation>
        <location evidence="1">Membrane</location>
        <topology evidence="1">Multi-pass membrane protein</topology>
    </subcellularLocation>
</comment>
<dbReference type="InParanoid" id="A7TD80"/>
<dbReference type="Proteomes" id="UP000001593">
    <property type="component" value="Unassembled WGS sequence"/>
</dbReference>
<gene>
    <name evidence="6" type="ORF">NEMVEDRAFT_v1g225531</name>
</gene>
<evidence type="ECO:0000313" key="7">
    <source>
        <dbReference type="Proteomes" id="UP000001593"/>
    </source>
</evidence>
<evidence type="ECO:0000256" key="2">
    <source>
        <dbReference type="ARBA" id="ARBA00022692"/>
    </source>
</evidence>
<keyword evidence="7" id="KW-1185">Reference proteome</keyword>
<organism evidence="6 7">
    <name type="scientific">Nematostella vectensis</name>
    <name type="common">Starlet sea anemone</name>
    <dbReference type="NCBI Taxonomy" id="45351"/>
    <lineage>
        <taxon>Eukaryota</taxon>
        <taxon>Metazoa</taxon>
        <taxon>Cnidaria</taxon>
        <taxon>Anthozoa</taxon>
        <taxon>Hexacorallia</taxon>
        <taxon>Actiniaria</taxon>
        <taxon>Edwardsiidae</taxon>
        <taxon>Nematostella</taxon>
    </lineage>
</organism>
<feature type="transmembrane region" description="Helical" evidence="5">
    <location>
        <begin position="47"/>
        <end position="66"/>
    </location>
</feature>
<evidence type="ECO:0000256" key="1">
    <source>
        <dbReference type="ARBA" id="ARBA00004141"/>
    </source>
</evidence>
<dbReference type="Gene3D" id="1.20.1250.20">
    <property type="entry name" value="MFS general substrate transporter like domains"/>
    <property type="match status" value="1"/>
</dbReference>
<reference evidence="6 7" key="1">
    <citation type="journal article" date="2007" name="Science">
        <title>Sea anemone genome reveals ancestral eumetazoan gene repertoire and genomic organization.</title>
        <authorList>
            <person name="Putnam N.H."/>
            <person name="Srivastava M."/>
            <person name="Hellsten U."/>
            <person name="Dirks B."/>
            <person name="Chapman J."/>
            <person name="Salamov A."/>
            <person name="Terry A."/>
            <person name="Shapiro H."/>
            <person name="Lindquist E."/>
            <person name="Kapitonov V.V."/>
            <person name="Jurka J."/>
            <person name="Genikhovich G."/>
            <person name="Grigoriev I.V."/>
            <person name="Lucas S.M."/>
            <person name="Steele R.E."/>
            <person name="Finnerty J.R."/>
            <person name="Technau U."/>
            <person name="Martindale M.Q."/>
            <person name="Rokhsar D.S."/>
        </authorList>
    </citation>
    <scope>NUCLEOTIDE SEQUENCE [LARGE SCALE GENOMIC DNA]</scope>
    <source>
        <strain evidence="7">CH2 X CH6</strain>
    </source>
</reference>
<evidence type="ECO:0000313" key="6">
    <source>
        <dbReference type="EMBL" id="EDO25973.1"/>
    </source>
</evidence>
<dbReference type="PANTHER" id="PTHR24064">
    <property type="entry name" value="SOLUTE CARRIER FAMILY 22 MEMBER"/>
    <property type="match status" value="1"/>
</dbReference>
<keyword evidence="3 5" id="KW-1133">Transmembrane helix</keyword>
<dbReference type="PhylomeDB" id="A7TD80"/>
<dbReference type="HOGENOM" id="CLU_2040829_0_0_1"/>
<evidence type="ECO:0000256" key="3">
    <source>
        <dbReference type="ARBA" id="ARBA00022989"/>
    </source>
</evidence>
<evidence type="ECO:0000256" key="5">
    <source>
        <dbReference type="SAM" id="Phobius"/>
    </source>
</evidence>
<feature type="transmembrane region" description="Helical" evidence="5">
    <location>
        <begin position="12"/>
        <end position="35"/>
    </location>
</feature>
<dbReference type="AlphaFoldDB" id="A7TD80"/>
<dbReference type="SUPFAM" id="SSF103473">
    <property type="entry name" value="MFS general substrate transporter"/>
    <property type="match status" value="1"/>
</dbReference>
<dbReference type="eggNOG" id="KOG0255">
    <property type="taxonomic scope" value="Eukaryota"/>
</dbReference>
<dbReference type="EMBL" id="DS477378">
    <property type="protein sequence ID" value="EDO25973.1"/>
    <property type="molecule type" value="Genomic_DNA"/>
</dbReference>
<dbReference type="InterPro" id="IPR036259">
    <property type="entry name" value="MFS_trans_sf"/>
</dbReference>
<keyword evidence="2 5" id="KW-0812">Transmembrane</keyword>
<accession>A7TD80</accession>
<sequence length="121" mass="13188">MPSTQFVYPSIIRNIGLGVASTMARVGGIVAPYFVLMGELPDVDNTVPMVIFGVLGLAAGVAVLFLPETHFSPMPQTVEQVEEWDEDYHICGWNKPLGTHKRDEVQIALQDGVGRFSAEPC</sequence>